<dbReference type="Proteomes" id="UP000029346">
    <property type="component" value="Segment"/>
</dbReference>
<dbReference type="GeneID" id="26625576"/>
<dbReference type="KEGG" id="vg:26625576"/>
<reference evidence="1 2" key="1">
    <citation type="submission" date="2014-07" db="EMBL/GenBank/DDBJ databases">
        <authorList>
            <person name="Barna A.M."/>
            <person name="Butterbrodt E.W."/>
            <person name="Cole K.D."/>
            <person name="Kelling B.L."/>
            <person name="Kponou M.-M.Y."/>
            <person name="Mack M.A."/>
            <person name="Mohn T.C."/>
            <person name="Neisius C."/>
            <person name="Nolting E.C."/>
            <person name="Pumper S.J."/>
            <person name="Schmidt M.E."/>
            <person name="Sirek E."/>
            <person name="Sorge E.L."/>
            <person name="Wilson R.K."/>
            <person name="Bonilla J.A."/>
            <person name="Klyczek K."/>
            <person name="Mogen K.L."/>
            <person name="Serrano M.G."/>
            <person name="Buck G."/>
            <person name="Lee V."/>
            <person name="Wang Y."/>
            <person name="Carvalho R."/>
            <person name="Voegtly L."/>
            <person name="Shi R."/>
            <person name="Duckworth R."/>
            <person name="Johnson A."/>
            <person name="Loviza R."/>
            <person name="Walstead R."/>
            <person name="Shah Z."/>
            <person name="Kiflezghi M."/>
            <person name="Wade K."/>
            <person name="Anders K.R."/>
            <person name="Braun M.A."/>
            <person name="Delesalle V.A."/>
            <person name="Hughes L.E."/>
            <person name="Ware V.C."/>
            <person name="Bradley K.W."/>
            <person name="Barker L.P."/>
            <person name="Asai D.J."/>
            <person name="Bowman C.A."/>
            <person name="Russell D.A."/>
            <person name="Pope W.H."/>
            <person name="Jacobs-Sera D."/>
            <person name="Hendrix R.W."/>
            <person name="Hatfull G.F."/>
        </authorList>
    </citation>
    <scope>NUCLEOTIDE SEQUENCE [LARGE SCALE GENOMIC DNA]</scope>
</reference>
<organism evidence="1 2">
    <name type="scientific">Mycobacterium phage MarQuardt</name>
    <dbReference type="NCBI Taxonomy" id="1527516"/>
    <lineage>
        <taxon>Viruses</taxon>
        <taxon>Duplodnaviria</taxon>
        <taxon>Heunggongvirae</taxon>
        <taxon>Uroviricota</taxon>
        <taxon>Caudoviricetes</taxon>
        <taxon>Microwolfvirus</taxon>
        <taxon>Microwolfvirus JHC117</taxon>
    </lineage>
</organism>
<evidence type="ECO:0000313" key="1">
    <source>
        <dbReference type="EMBL" id="AIM51131.1"/>
    </source>
</evidence>
<sequence>MDRYAVVIVSKHIGFSHTWQEIFHGEEGAEQAHALAETWNAKHPWAAFVVGLHPETVPA</sequence>
<gene>
    <name evidence="1" type="ORF">PBI_MARQUARDT_81</name>
</gene>
<dbReference type="OrthoDB" id="23835at10239"/>
<protein>
    <submittedName>
        <fullName evidence="1">Uncharacterized protein</fullName>
    </submittedName>
</protein>
<evidence type="ECO:0000313" key="2">
    <source>
        <dbReference type="Proteomes" id="UP000029346"/>
    </source>
</evidence>
<accession>A0A088FS21</accession>
<name>A0A088FS21_9CAUD</name>
<dbReference type="EMBL" id="KM233454">
    <property type="protein sequence ID" value="AIM51131.1"/>
    <property type="molecule type" value="Genomic_DNA"/>
</dbReference>
<dbReference type="RefSeq" id="YP_009198506.1">
    <property type="nucleotide sequence ID" value="NC_028798.1"/>
</dbReference>
<proteinExistence type="predicted"/>